<dbReference type="InParanoid" id="S8ESC6"/>
<evidence type="ECO:0000259" key="4">
    <source>
        <dbReference type="Pfam" id="PF08302"/>
    </source>
</evidence>
<dbReference type="GO" id="GO:0005524">
    <property type="term" value="F:ATP binding"/>
    <property type="evidence" value="ECO:0007669"/>
    <property type="project" value="UniProtKB-UniRule"/>
</dbReference>
<feature type="domain" description="T4 RNA ligase 1-like N-terminal" evidence="6">
    <location>
        <begin position="101"/>
        <end position="346"/>
    </location>
</feature>
<reference evidence="7 8" key="1">
    <citation type="journal article" date="2012" name="Science">
        <title>The Paleozoic origin of enzymatic lignin decomposition reconstructed from 31 fungal genomes.</title>
        <authorList>
            <person name="Floudas D."/>
            <person name="Binder M."/>
            <person name="Riley R."/>
            <person name="Barry K."/>
            <person name="Blanchette R.A."/>
            <person name="Henrissat B."/>
            <person name="Martinez A.T."/>
            <person name="Otillar R."/>
            <person name="Spatafora J.W."/>
            <person name="Yadav J.S."/>
            <person name="Aerts A."/>
            <person name="Benoit I."/>
            <person name="Boyd A."/>
            <person name="Carlson A."/>
            <person name="Copeland A."/>
            <person name="Coutinho P.M."/>
            <person name="de Vries R.P."/>
            <person name="Ferreira P."/>
            <person name="Findley K."/>
            <person name="Foster B."/>
            <person name="Gaskell J."/>
            <person name="Glotzer D."/>
            <person name="Gorecki P."/>
            <person name="Heitman J."/>
            <person name="Hesse C."/>
            <person name="Hori C."/>
            <person name="Igarashi K."/>
            <person name="Jurgens J.A."/>
            <person name="Kallen N."/>
            <person name="Kersten P."/>
            <person name="Kohler A."/>
            <person name="Kuees U."/>
            <person name="Kumar T.K.A."/>
            <person name="Kuo A."/>
            <person name="LaButti K."/>
            <person name="Larrondo L.F."/>
            <person name="Lindquist E."/>
            <person name="Ling A."/>
            <person name="Lombard V."/>
            <person name="Lucas S."/>
            <person name="Lundell T."/>
            <person name="Martin R."/>
            <person name="McLaughlin D.J."/>
            <person name="Morgenstern I."/>
            <person name="Morin E."/>
            <person name="Murat C."/>
            <person name="Nagy L.G."/>
            <person name="Nolan M."/>
            <person name="Ohm R.A."/>
            <person name="Patyshakuliyeva A."/>
            <person name="Rokas A."/>
            <person name="Ruiz-Duenas F.J."/>
            <person name="Sabat G."/>
            <person name="Salamov A."/>
            <person name="Samejima M."/>
            <person name="Schmutz J."/>
            <person name="Slot J.C."/>
            <person name="St John F."/>
            <person name="Stenlid J."/>
            <person name="Sun H."/>
            <person name="Sun S."/>
            <person name="Syed K."/>
            <person name="Tsang A."/>
            <person name="Wiebenga A."/>
            <person name="Young D."/>
            <person name="Pisabarro A."/>
            <person name="Eastwood D.C."/>
            <person name="Martin F."/>
            <person name="Cullen D."/>
            <person name="Grigoriev I.V."/>
            <person name="Hibbett D.S."/>
        </authorList>
    </citation>
    <scope>NUCLEOTIDE SEQUENCE</scope>
    <source>
        <strain evidence="8">FP-58527</strain>
    </source>
</reference>
<dbReference type="InterPro" id="IPR019039">
    <property type="entry name" value="T4-Rnl1-like_N"/>
</dbReference>
<dbReference type="STRING" id="743788.S8ESC6"/>
<dbReference type="EMBL" id="KE504123">
    <property type="protein sequence ID" value="EPT05819.1"/>
    <property type="molecule type" value="Genomic_DNA"/>
</dbReference>
<keyword evidence="1" id="KW-0436">Ligase</keyword>
<dbReference type="GO" id="GO:0005634">
    <property type="term" value="C:nucleus"/>
    <property type="evidence" value="ECO:0007669"/>
    <property type="project" value="TreeGrafter"/>
</dbReference>
<dbReference type="HOGENOM" id="CLU_010316_1_0_1"/>
<keyword evidence="8" id="KW-1185">Reference proteome</keyword>
<dbReference type="InterPro" id="IPR015965">
    <property type="entry name" value="tRNA_lig_PDEase"/>
</dbReference>
<feature type="compositionally biased region" description="Polar residues" evidence="3">
    <location>
        <begin position="1"/>
        <end position="13"/>
    </location>
</feature>
<accession>S8ESC6</accession>
<dbReference type="GO" id="GO:0006388">
    <property type="term" value="P:tRNA splicing, via endonucleolytic cleavage and ligation"/>
    <property type="evidence" value="ECO:0007669"/>
    <property type="project" value="UniProtKB-UniRule"/>
</dbReference>
<evidence type="ECO:0000256" key="2">
    <source>
        <dbReference type="PIRSR" id="PIRSR019634-50"/>
    </source>
</evidence>
<evidence type="ECO:0000259" key="6">
    <source>
        <dbReference type="Pfam" id="PF09511"/>
    </source>
</evidence>
<dbReference type="GO" id="GO:0051730">
    <property type="term" value="F:GTP-dependent polyribonucleotide 5'-hydroxyl-kinase activity"/>
    <property type="evidence" value="ECO:0007669"/>
    <property type="project" value="InterPro"/>
</dbReference>
<dbReference type="Proteomes" id="UP000015241">
    <property type="component" value="Unassembled WGS sequence"/>
</dbReference>
<proteinExistence type="inferred from homology"/>
<comment type="similarity">
    <text evidence="1">Belongs to the TRL1 family.</text>
</comment>
<evidence type="ECO:0000256" key="1">
    <source>
        <dbReference type="PIRNR" id="PIRNR019634"/>
    </source>
</evidence>
<dbReference type="PIRSF" id="PIRSF019634">
    <property type="entry name" value="tRNA_lig_yeast"/>
    <property type="match status" value="1"/>
</dbReference>
<dbReference type="GO" id="GO:0008081">
    <property type="term" value="F:phosphoric diester hydrolase activity"/>
    <property type="evidence" value="ECO:0007669"/>
    <property type="project" value="InterPro"/>
</dbReference>
<dbReference type="PANTHER" id="PTHR32004:SF1">
    <property type="entry name" value="TRNA LIGASE"/>
    <property type="match status" value="1"/>
</dbReference>
<evidence type="ECO:0000259" key="5">
    <source>
        <dbReference type="Pfam" id="PF08303"/>
    </source>
</evidence>
<dbReference type="Pfam" id="PF09511">
    <property type="entry name" value="RNA_lig_T4_1"/>
    <property type="match status" value="1"/>
</dbReference>
<dbReference type="Gene3D" id="3.40.50.300">
    <property type="entry name" value="P-loop containing nucleotide triphosphate hydrolases"/>
    <property type="match status" value="1"/>
</dbReference>
<dbReference type="eggNOG" id="ENOG502QQB9">
    <property type="taxonomic scope" value="Eukaryota"/>
</dbReference>
<dbReference type="OrthoDB" id="276239at2759"/>
<dbReference type="InterPro" id="IPR027417">
    <property type="entry name" value="P-loop_NTPase"/>
</dbReference>
<dbReference type="EC" id="6.5.1.3" evidence="1"/>
<comment type="catalytic activity">
    <reaction evidence="1">
        <text>ATP + (ribonucleotide)n-3'-hydroxyl + 5'-phospho-(ribonucleotide)m = (ribonucleotide)n+m + AMP + diphosphate.</text>
        <dbReference type="EC" id="6.5.1.3"/>
    </reaction>
</comment>
<evidence type="ECO:0000256" key="3">
    <source>
        <dbReference type="SAM" id="MobiDB-lite"/>
    </source>
</evidence>
<protein>
    <recommendedName>
        <fullName evidence="1">tRNA ligase</fullName>
        <ecNumber evidence="1">6.5.1.3</ecNumber>
    </recommendedName>
</protein>
<dbReference type="InterPro" id="IPR012387">
    <property type="entry name" value="Trl1_fun"/>
</dbReference>
<name>S8ESC6_FOMSC</name>
<gene>
    <name evidence="7" type="ORF">FOMPIDRAFT_1111366</name>
</gene>
<feature type="domain" description="tRNA ligase kinase" evidence="5">
    <location>
        <begin position="449"/>
        <end position="582"/>
    </location>
</feature>
<evidence type="ECO:0000313" key="8">
    <source>
        <dbReference type="Proteomes" id="UP000015241"/>
    </source>
</evidence>
<dbReference type="GO" id="GO:0003972">
    <property type="term" value="F:RNA ligase (ATP) activity"/>
    <property type="evidence" value="ECO:0007669"/>
    <property type="project" value="UniProtKB-UniRule"/>
</dbReference>
<dbReference type="SUPFAM" id="SSF52540">
    <property type="entry name" value="P-loop containing nucleoside triphosphate hydrolases"/>
    <property type="match status" value="1"/>
</dbReference>
<dbReference type="FunCoup" id="S8ESC6">
    <property type="interactions" value="215"/>
</dbReference>
<organism evidence="7 8">
    <name type="scientific">Fomitopsis schrenkii</name>
    <name type="common">Brown rot fungus</name>
    <dbReference type="NCBI Taxonomy" id="2126942"/>
    <lineage>
        <taxon>Eukaryota</taxon>
        <taxon>Fungi</taxon>
        <taxon>Dikarya</taxon>
        <taxon>Basidiomycota</taxon>
        <taxon>Agaricomycotina</taxon>
        <taxon>Agaricomycetes</taxon>
        <taxon>Polyporales</taxon>
        <taxon>Fomitopsis</taxon>
    </lineage>
</organism>
<dbReference type="Pfam" id="PF08302">
    <property type="entry name" value="tRNA_lig_CPD"/>
    <property type="match status" value="1"/>
</dbReference>
<dbReference type="PANTHER" id="PTHR32004">
    <property type="entry name" value="TRNA LIGASE"/>
    <property type="match status" value="1"/>
</dbReference>
<feature type="active site" description="N6-AMP-lysine intermediate" evidence="2">
    <location>
        <position position="154"/>
    </location>
</feature>
<sequence>MSAAVPSQRTDPSANWAKEESGSVVDPIPAIDAGEKHDVHIDSDPEDAQLIDELFRVSKKSPKLIRSTAYVAPADPSITLRSWKMNEFKYYDVPSPFPTLARGLFTQEIKQGNQVKHRIVARGYDKFFNIGEVPWTHWASLESHTGAPYTLTLKSNGCIIFIAALTPTKLVVTSKHALGPSSNGPASHAQVGERWLRKHLSDAGKTEEQLAKTLWSRNWTAVAELCDDSFEEHVLPYGADQTGLHLHGLNKCSKHFKTMDQPTVDAFAREWGFIVTKSAVLKSIPEVKEFTESVGKSGKWNGEPLEGFVVRTRVVEPPTRGGKPASMSPYEPGSSFFFKVKFDEPYMMYRDWREVTKALLSKGPAISNVPKGKLRRPETKVYVNWVIAEIQRDRSQFTTYTQGKGIIATRERFLKWLESKEAQSVEQKAEGKNDESVNPDDSKKFGKTIIIPVAVPGVGKTSIAVALSHLFSFGHTQSDDVKAKKPAPIFIKNVVELLKNHDVVIADKNNHLRQHRQQLRDATAHMDPPVRLMALNWSFDVPLSTIHRVCADRIEERGENHQSLVAGAHEDVVWQFIKRAEELSDDEVDVAAEMEWEASLEDSLARAVDACVRIVGVQKPTTEQFGEALAVARAYRAKMTAKKPAAAEQGKKKEKKEREPRYYGILAEADLGSVLKKRFGEVDVPPAGQAFWEKLLADKRVTPRPHITIVHSKSLPEQTALWDLCRGLQGGEGSPSHVPTFVFRLGHVVWNPRIMAATVVDLAVSLDDADAAAQERGLDFVLKLPAEVRDRLHITVGTRDGSVPPVEARSFVWDWKQKGDAAGKGVGSVELKDVWVKGKVKGLFN</sequence>
<keyword evidence="1" id="KW-0819">tRNA processing</keyword>
<feature type="region of interest" description="Disordered" evidence="3">
    <location>
        <begin position="1"/>
        <end position="24"/>
    </location>
</feature>
<dbReference type="InterPro" id="IPR015966">
    <property type="entry name" value="tRNA_lig_kin_fungi"/>
</dbReference>
<evidence type="ECO:0000313" key="7">
    <source>
        <dbReference type="EMBL" id="EPT05819.1"/>
    </source>
</evidence>
<feature type="domain" description="tRNA ligase phosphodiesterase" evidence="4">
    <location>
        <begin position="618"/>
        <end position="842"/>
    </location>
</feature>
<dbReference type="AlphaFoldDB" id="S8ESC6"/>
<dbReference type="Pfam" id="PF08303">
    <property type="entry name" value="tRNA_lig_kinase"/>
    <property type="match status" value="1"/>
</dbReference>